<gene>
    <name evidence="2" type="ORF">MAR_017092</name>
</gene>
<proteinExistence type="predicted"/>
<feature type="region of interest" description="Disordered" evidence="1">
    <location>
        <begin position="1"/>
        <end position="25"/>
    </location>
</feature>
<evidence type="ECO:0000313" key="2">
    <source>
        <dbReference type="EMBL" id="WAR07134.1"/>
    </source>
</evidence>
<dbReference type="SUPFAM" id="SSF56854">
    <property type="entry name" value="Bcl-2 inhibitors of programmed cell death"/>
    <property type="match status" value="1"/>
</dbReference>
<dbReference type="EMBL" id="CP111017">
    <property type="protein sequence ID" value="WAR07134.1"/>
    <property type="molecule type" value="Genomic_DNA"/>
</dbReference>
<evidence type="ECO:0000313" key="3">
    <source>
        <dbReference type="Proteomes" id="UP001164746"/>
    </source>
</evidence>
<protein>
    <submittedName>
        <fullName evidence="2">Uncharacterized protein</fullName>
    </submittedName>
</protein>
<feature type="region of interest" description="Disordered" evidence="1">
    <location>
        <begin position="166"/>
        <end position="259"/>
    </location>
</feature>
<dbReference type="Proteomes" id="UP001164746">
    <property type="component" value="Chromosome 6"/>
</dbReference>
<feature type="region of interest" description="Disordered" evidence="1">
    <location>
        <begin position="324"/>
        <end position="344"/>
    </location>
</feature>
<accession>A0ABY7EDF5</accession>
<sequence length="562" mass="62611">MGHSGDTIEMAGHAGHVATIQRNPTMPLSKRESLISNGSRLSLLATGSGATNHISSPPTGNGAVGNQRHWGEKDFVNTNTEMVTGKKRTTKKVKRTDSYKQALNRESASDLINDGPEIVSETRHRITDGTVHEDRKKYNTLPIKPGNSQPLLVPSVVKQKLVIGRSRTKNEFERSASQKSGTYPSPDTDDEQRSTRLDKKKKSKFTRMKERLIHTFKKDKDKKKPSTGKGHAAPSHKVKPHHSDHSTKAFSTPSGGIEEVEDITYRNSSSEKSPGLLKRFRNSFRGSKKLFETLIDPSRPRPDKSKLKLDLRHTFKPACRQRYTGHNAGDRARHAGDRAGHGGWNAPLTPDEVECDGLDFADGHASGVSVPPPQEEEFITELMEDAERLRAVGEVASRLGAIGDSMLVRRESESSGEELQGHLVVPHPGLRRRSSFEESLIQDLRHFADNSDLFSQPDSRPRLTPGIVPVIKALVLAQDYSCFRQIISREISSNIGWEQVAWYTYLVRTSMLVADAGRSLGSNVHGFATQYFRSTIQPWIRNRPNGWESIHEETDISESEVD</sequence>
<keyword evidence="3" id="KW-1185">Reference proteome</keyword>
<name>A0ABY7EDF5_MYAAR</name>
<evidence type="ECO:0000256" key="1">
    <source>
        <dbReference type="SAM" id="MobiDB-lite"/>
    </source>
</evidence>
<feature type="compositionally biased region" description="Basic and acidic residues" evidence="1">
    <location>
        <begin position="328"/>
        <end position="340"/>
    </location>
</feature>
<reference evidence="2" key="1">
    <citation type="submission" date="2022-11" db="EMBL/GenBank/DDBJ databases">
        <title>Centuries of genome instability and evolution in soft-shell clam transmissible cancer (bioRxiv).</title>
        <authorList>
            <person name="Hart S.F.M."/>
            <person name="Yonemitsu M.A."/>
            <person name="Giersch R.M."/>
            <person name="Beal B.F."/>
            <person name="Arriagada G."/>
            <person name="Davis B.W."/>
            <person name="Ostrander E.A."/>
            <person name="Goff S.P."/>
            <person name="Metzger M.J."/>
        </authorList>
    </citation>
    <scope>NUCLEOTIDE SEQUENCE</scope>
    <source>
        <strain evidence="2">MELC-2E11</strain>
        <tissue evidence="2">Siphon/mantle</tissue>
    </source>
</reference>
<dbReference type="InterPro" id="IPR036834">
    <property type="entry name" value="Bcl-2-like_sf"/>
</dbReference>
<organism evidence="2 3">
    <name type="scientific">Mya arenaria</name>
    <name type="common">Soft-shell clam</name>
    <dbReference type="NCBI Taxonomy" id="6604"/>
    <lineage>
        <taxon>Eukaryota</taxon>
        <taxon>Metazoa</taxon>
        <taxon>Spiralia</taxon>
        <taxon>Lophotrochozoa</taxon>
        <taxon>Mollusca</taxon>
        <taxon>Bivalvia</taxon>
        <taxon>Autobranchia</taxon>
        <taxon>Heteroconchia</taxon>
        <taxon>Euheterodonta</taxon>
        <taxon>Imparidentia</taxon>
        <taxon>Neoheterodontei</taxon>
        <taxon>Myida</taxon>
        <taxon>Myoidea</taxon>
        <taxon>Myidae</taxon>
        <taxon>Mya</taxon>
    </lineage>
</organism>
<feature type="compositionally biased region" description="Basic and acidic residues" evidence="1">
    <location>
        <begin position="207"/>
        <end position="224"/>
    </location>
</feature>